<protein>
    <submittedName>
        <fullName evidence="1">Uncharacterized protein</fullName>
    </submittedName>
</protein>
<proteinExistence type="predicted"/>
<evidence type="ECO:0000313" key="2">
    <source>
        <dbReference type="Proteomes" id="UP000805193"/>
    </source>
</evidence>
<keyword evidence="2" id="KW-1185">Reference proteome</keyword>
<organism evidence="1 2">
    <name type="scientific">Ixodes persulcatus</name>
    <name type="common">Taiga tick</name>
    <dbReference type="NCBI Taxonomy" id="34615"/>
    <lineage>
        <taxon>Eukaryota</taxon>
        <taxon>Metazoa</taxon>
        <taxon>Ecdysozoa</taxon>
        <taxon>Arthropoda</taxon>
        <taxon>Chelicerata</taxon>
        <taxon>Arachnida</taxon>
        <taxon>Acari</taxon>
        <taxon>Parasitiformes</taxon>
        <taxon>Ixodida</taxon>
        <taxon>Ixodoidea</taxon>
        <taxon>Ixodidae</taxon>
        <taxon>Ixodinae</taxon>
        <taxon>Ixodes</taxon>
    </lineage>
</organism>
<accession>A0AC60PAN5</accession>
<name>A0AC60PAN5_IXOPE</name>
<comment type="caution">
    <text evidence="1">The sequence shown here is derived from an EMBL/GenBank/DDBJ whole genome shotgun (WGS) entry which is preliminary data.</text>
</comment>
<dbReference type="EMBL" id="JABSTQ010010947">
    <property type="protein sequence ID" value="KAG0416511.1"/>
    <property type="molecule type" value="Genomic_DNA"/>
</dbReference>
<sequence length="110" mass="12548">MHRAMEFALTGRVIWNDVVMTDLPEFLPLITKNISANKDLLKGKAEARTLKWGCGVQDFQTPDVLLMSECVYYEKACQANFLVADVAEEEHHPEFTSHDIQILRLTPKSQ</sequence>
<evidence type="ECO:0000313" key="1">
    <source>
        <dbReference type="EMBL" id="KAG0416511.1"/>
    </source>
</evidence>
<gene>
    <name evidence="1" type="ORF">HPB47_006342</name>
</gene>
<reference evidence="1 2" key="1">
    <citation type="journal article" date="2020" name="Cell">
        <title>Large-Scale Comparative Analyses of Tick Genomes Elucidate Their Genetic Diversity and Vector Capacities.</title>
        <authorList>
            <consortium name="Tick Genome and Microbiome Consortium (TIGMIC)"/>
            <person name="Jia N."/>
            <person name="Wang J."/>
            <person name="Shi W."/>
            <person name="Du L."/>
            <person name="Sun Y."/>
            <person name="Zhan W."/>
            <person name="Jiang J.F."/>
            <person name="Wang Q."/>
            <person name="Zhang B."/>
            <person name="Ji P."/>
            <person name="Bell-Sakyi L."/>
            <person name="Cui X.M."/>
            <person name="Yuan T.T."/>
            <person name="Jiang B.G."/>
            <person name="Yang W.F."/>
            <person name="Lam T.T."/>
            <person name="Chang Q.C."/>
            <person name="Ding S.J."/>
            <person name="Wang X.J."/>
            <person name="Zhu J.G."/>
            <person name="Ruan X.D."/>
            <person name="Zhao L."/>
            <person name="Wei J.T."/>
            <person name="Ye R.Z."/>
            <person name="Que T.C."/>
            <person name="Du C.H."/>
            <person name="Zhou Y.H."/>
            <person name="Cheng J.X."/>
            <person name="Dai P.F."/>
            <person name="Guo W.B."/>
            <person name="Han X.H."/>
            <person name="Huang E.J."/>
            <person name="Li L.F."/>
            <person name="Wei W."/>
            <person name="Gao Y.C."/>
            <person name="Liu J.Z."/>
            <person name="Shao H.Z."/>
            <person name="Wang X."/>
            <person name="Wang C.C."/>
            <person name="Yang T.C."/>
            <person name="Huo Q.B."/>
            <person name="Li W."/>
            <person name="Chen H.Y."/>
            <person name="Chen S.E."/>
            <person name="Zhou L.G."/>
            <person name="Ni X.B."/>
            <person name="Tian J.H."/>
            <person name="Sheng Y."/>
            <person name="Liu T."/>
            <person name="Pan Y.S."/>
            <person name="Xia L.Y."/>
            <person name="Li J."/>
            <person name="Zhao F."/>
            <person name="Cao W.C."/>
        </authorList>
    </citation>
    <scope>NUCLEOTIDE SEQUENCE [LARGE SCALE GENOMIC DNA]</scope>
    <source>
        <strain evidence="1">Iper-2018</strain>
    </source>
</reference>
<dbReference type="Proteomes" id="UP000805193">
    <property type="component" value="Unassembled WGS sequence"/>
</dbReference>